<dbReference type="WBParaSite" id="Minc3s00431g12193">
    <property type="protein sequence ID" value="Minc3s00431g12193"/>
    <property type="gene ID" value="Minc3s00431g12193"/>
</dbReference>
<feature type="region of interest" description="Disordered" evidence="1">
    <location>
        <begin position="15"/>
        <end position="44"/>
    </location>
</feature>
<keyword evidence="2" id="KW-1185">Reference proteome</keyword>
<sequence length="154" mass="17356">MPSQWRARSIYKTAYGPSKNRPTARRRSPTMTTNQNTNGAPKATKAPMGVKYTIFLSVCLSDVRVCLSESVRLLSVRVCLSESVRLLSVRVCLSDVRPSFVRPCLSVQVRPSFVRPCLSVRVRVCLSESVRYVFNLSDHDLLLLCRHKKKTGDP</sequence>
<organism evidence="2 3">
    <name type="scientific">Meloidogyne incognita</name>
    <name type="common">Southern root-knot nematode worm</name>
    <name type="synonym">Oxyuris incognita</name>
    <dbReference type="NCBI Taxonomy" id="6306"/>
    <lineage>
        <taxon>Eukaryota</taxon>
        <taxon>Metazoa</taxon>
        <taxon>Ecdysozoa</taxon>
        <taxon>Nematoda</taxon>
        <taxon>Chromadorea</taxon>
        <taxon>Rhabditida</taxon>
        <taxon>Tylenchina</taxon>
        <taxon>Tylenchomorpha</taxon>
        <taxon>Tylenchoidea</taxon>
        <taxon>Meloidogynidae</taxon>
        <taxon>Meloidogyninae</taxon>
        <taxon>Meloidogyne</taxon>
        <taxon>Meloidogyne incognita group</taxon>
    </lineage>
</organism>
<feature type="compositionally biased region" description="Polar residues" evidence="1">
    <location>
        <begin position="29"/>
        <end position="39"/>
    </location>
</feature>
<proteinExistence type="predicted"/>
<accession>A0A914LD42</accession>
<evidence type="ECO:0000256" key="1">
    <source>
        <dbReference type="SAM" id="MobiDB-lite"/>
    </source>
</evidence>
<evidence type="ECO:0000313" key="3">
    <source>
        <dbReference type="WBParaSite" id="Minc3s00431g12193"/>
    </source>
</evidence>
<name>A0A914LD42_MELIC</name>
<dbReference type="AlphaFoldDB" id="A0A914LD42"/>
<reference evidence="3" key="1">
    <citation type="submission" date="2022-11" db="UniProtKB">
        <authorList>
            <consortium name="WormBaseParasite"/>
        </authorList>
    </citation>
    <scope>IDENTIFICATION</scope>
</reference>
<evidence type="ECO:0000313" key="2">
    <source>
        <dbReference type="Proteomes" id="UP000887563"/>
    </source>
</evidence>
<dbReference type="Proteomes" id="UP000887563">
    <property type="component" value="Unplaced"/>
</dbReference>
<protein>
    <submittedName>
        <fullName evidence="3">Uncharacterized protein</fullName>
    </submittedName>
</protein>